<reference evidence="1 2" key="1">
    <citation type="submission" date="2016-05" db="EMBL/GenBank/DDBJ databases">
        <title>Genome sequencing reveals origins of a unique bacterial endosymbiosis in the earliest lineages of terrestrial Fungi.</title>
        <authorList>
            <consortium name="DOE Joint Genome Institute"/>
            <person name="Uehling J."/>
            <person name="Gryganskyi A."/>
            <person name="Hameed K."/>
            <person name="Tschaplinski T."/>
            <person name="Misztal P."/>
            <person name="Wu S."/>
            <person name="Desiro A."/>
            <person name="Vande Pol N."/>
            <person name="Du Z.-Y."/>
            <person name="Zienkiewicz A."/>
            <person name="Zienkiewicz K."/>
            <person name="Morin E."/>
            <person name="Tisserant E."/>
            <person name="Splivallo R."/>
            <person name="Hainaut M."/>
            <person name="Henrissat B."/>
            <person name="Ohm R."/>
            <person name="Kuo A."/>
            <person name="Yan J."/>
            <person name="Lipzen A."/>
            <person name="Nolan M."/>
            <person name="Labutti K."/>
            <person name="Barry K."/>
            <person name="Goldstein A."/>
            <person name="Labbe J."/>
            <person name="Schadt C."/>
            <person name="Tuskan G."/>
            <person name="Grigoriev I."/>
            <person name="Martin F."/>
            <person name="Vilgalys R."/>
            <person name="Bonito G."/>
        </authorList>
    </citation>
    <scope>NUCLEOTIDE SEQUENCE [LARGE SCALE GENOMIC DNA]</scope>
    <source>
        <strain evidence="1 2">AG-77</strain>
    </source>
</reference>
<dbReference type="EMBL" id="KV442065">
    <property type="protein sequence ID" value="OAQ26613.1"/>
    <property type="molecule type" value="Genomic_DNA"/>
</dbReference>
<name>A0A197JNS5_9FUNG</name>
<protein>
    <submittedName>
        <fullName evidence="1">Uncharacterized protein</fullName>
    </submittedName>
</protein>
<sequence length="184" mass="20883">MVRCASLDNLLDYSALTQPPTTLRKSPNTLNPTLILNHQDQATALSPTSTYHMKLSKHRLCGTTLTGKHPLYLFYPLGPPPAPLPLHVDGFLEADLSVHSLILIIWYDFCQEWLWKSEFKGRTGRFAFRKSSTFPSPSMTNNLRRVFNASKLLSFKARRCLSLEVHAKEDVGESVVAWWLRGVE</sequence>
<evidence type="ECO:0000313" key="1">
    <source>
        <dbReference type="EMBL" id="OAQ26613.1"/>
    </source>
</evidence>
<proteinExistence type="predicted"/>
<keyword evidence="2" id="KW-1185">Reference proteome</keyword>
<dbReference type="AlphaFoldDB" id="A0A197JNS5"/>
<accession>A0A197JNS5</accession>
<organism evidence="1 2">
    <name type="scientific">Linnemannia elongata AG-77</name>
    <dbReference type="NCBI Taxonomy" id="1314771"/>
    <lineage>
        <taxon>Eukaryota</taxon>
        <taxon>Fungi</taxon>
        <taxon>Fungi incertae sedis</taxon>
        <taxon>Mucoromycota</taxon>
        <taxon>Mortierellomycotina</taxon>
        <taxon>Mortierellomycetes</taxon>
        <taxon>Mortierellales</taxon>
        <taxon>Mortierellaceae</taxon>
        <taxon>Linnemannia</taxon>
    </lineage>
</organism>
<gene>
    <name evidence="1" type="ORF">K457DRAFT_128146</name>
</gene>
<dbReference type="Proteomes" id="UP000078512">
    <property type="component" value="Unassembled WGS sequence"/>
</dbReference>
<evidence type="ECO:0000313" key="2">
    <source>
        <dbReference type="Proteomes" id="UP000078512"/>
    </source>
</evidence>